<reference evidence="2" key="1">
    <citation type="submission" date="2016-07" db="EMBL/GenBank/DDBJ databases">
        <authorList>
            <person name="Florea S."/>
            <person name="Webb J.S."/>
            <person name="Jaromczyk J."/>
            <person name="Schardl C.L."/>
        </authorList>
    </citation>
    <scope>NUCLEOTIDE SEQUENCE [LARGE SCALE GENOMIC DNA]</scope>
    <source>
        <strain evidence="2">CY1</strain>
    </source>
</reference>
<comment type="caution">
    <text evidence="1">The sequence shown here is derived from an EMBL/GenBank/DDBJ whole genome shotgun (WGS) entry which is preliminary data.</text>
</comment>
<dbReference type="Pfam" id="PF24689">
    <property type="entry name" value="TriTu"/>
    <property type="match status" value="1"/>
</dbReference>
<dbReference type="EMBL" id="MBTG01000062">
    <property type="protein sequence ID" value="OPH47377.1"/>
    <property type="molecule type" value="Genomic_DNA"/>
</dbReference>
<gene>
    <name evidence="1" type="ORF">BC351_40190</name>
</gene>
<dbReference type="Proteomes" id="UP000190626">
    <property type="component" value="Unassembled WGS sequence"/>
</dbReference>
<dbReference type="InterPro" id="IPR057062">
    <property type="entry name" value="TriTu"/>
</dbReference>
<evidence type="ECO:0000313" key="2">
    <source>
        <dbReference type="Proteomes" id="UP000190626"/>
    </source>
</evidence>
<name>A0A1V4H868_9BACL</name>
<evidence type="ECO:0000313" key="1">
    <source>
        <dbReference type="EMBL" id="OPH47377.1"/>
    </source>
</evidence>
<dbReference type="AlphaFoldDB" id="A0A1V4H868"/>
<dbReference type="OrthoDB" id="2616614at2"/>
<proteinExistence type="predicted"/>
<dbReference type="RefSeq" id="WP_079420670.1">
    <property type="nucleotide sequence ID" value="NZ_MBTG01000062.1"/>
</dbReference>
<protein>
    <submittedName>
        <fullName evidence="1">Uncharacterized protein</fullName>
    </submittedName>
</protein>
<keyword evidence="2" id="KW-1185">Reference proteome</keyword>
<accession>A0A1V4H868</accession>
<organism evidence="1 2">
    <name type="scientific">Paenibacillus ferrarius</name>
    <dbReference type="NCBI Taxonomy" id="1469647"/>
    <lineage>
        <taxon>Bacteria</taxon>
        <taxon>Bacillati</taxon>
        <taxon>Bacillota</taxon>
        <taxon>Bacilli</taxon>
        <taxon>Bacillales</taxon>
        <taxon>Paenibacillaceae</taxon>
        <taxon>Paenibacillus</taxon>
    </lineage>
</organism>
<sequence length="104" mass="12178">MNNKFLLWVKSKESVLQISNITCEIRDSTAEVIEKKSENPCQIVFFDSGKKMGSVCVWKSGFMDIEILDFDTEKKEYYKHSDDIGLNPDFDDILREFLDRMVLQ</sequence>
<dbReference type="STRING" id="1469647.BC351_40190"/>